<dbReference type="EMBL" id="QGGP01000001">
    <property type="protein sequence ID" value="PWK20966.1"/>
    <property type="molecule type" value="Genomic_DNA"/>
</dbReference>
<dbReference type="AlphaFoldDB" id="A0A316DT57"/>
<evidence type="ECO:0000256" key="1">
    <source>
        <dbReference type="SAM" id="Phobius"/>
    </source>
</evidence>
<dbReference type="InterPro" id="IPR052336">
    <property type="entry name" value="MlaD_Phospholipid_Transporter"/>
</dbReference>
<dbReference type="OrthoDB" id="9771725at2"/>
<sequence length="332" mass="36634">MKKTSKETFNLGLFVVIGLIIFITAVYFIGEQKNMFDKTFTISANFNNVNGLMQGNNVRYSGINVGTVRNINMINDSTINVELVINEKMVKHIKKDAIATIGSDGLVGNMIVNIIPGQGLAGPIAQGDNIKSYTKIGTGEMLNTLNTTNENAALLTSKLLDIVNSITKGKGTLGMLINDTIAANDIKETLNNLKLTSVQTNKTMLRLNSLIAEIDLEESVAGVLLNDTIEANKVRHIISNLETSSMEIQSVITNLNETITNLKEGEGAVNYLSNDPELVKQLEESIKYINEGTDKFNQNMEALKHNFLTRGYFKKLEKEEQKAEKKAEKEKN</sequence>
<dbReference type="RefSeq" id="WP_109681208.1">
    <property type="nucleotide sequence ID" value="NZ_QGGP01000001.1"/>
</dbReference>
<organism evidence="3 4">
    <name type="scientific">Xanthomarina spongicola</name>
    <dbReference type="NCBI Taxonomy" id="570520"/>
    <lineage>
        <taxon>Bacteria</taxon>
        <taxon>Pseudomonadati</taxon>
        <taxon>Bacteroidota</taxon>
        <taxon>Flavobacteriia</taxon>
        <taxon>Flavobacteriales</taxon>
        <taxon>Flavobacteriaceae</taxon>
        <taxon>Xanthomarina</taxon>
    </lineage>
</organism>
<evidence type="ECO:0000313" key="4">
    <source>
        <dbReference type="Proteomes" id="UP000245430"/>
    </source>
</evidence>
<keyword evidence="4" id="KW-1185">Reference proteome</keyword>
<accession>A0A316DT57</accession>
<feature type="transmembrane region" description="Helical" evidence="1">
    <location>
        <begin position="12"/>
        <end position="30"/>
    </location>
</feature>
<reference evidence="3 4" key="1">
    <citation type="submission" date="2018-05" db="EMBL/GenBank/DDBJ databases">
        <title>Genomic Encyclopedia of Archaeal and Bacterial Type Strains, Phase II (KMG-II): from individual species to whole genera.</title>
        <authorList>
            <person name="Goeker M."/>
        </authorList>
    </citation>
    <scope>NUCLEOTIDE SEQUENCE [LARGE SCALE GENOMIC DNA]</scope>
    <source>
        <strain evidence="3 4">DSM 22637</strain>
    </source>
</reference>
<name>A0A316DT57_9FLAO</name>
<gene>
    <name evidence="3" type="ORF">LX78_00675</name>
</gene>
<feature type="domain" description="Mce/MlaD" evidence="2">
    <location>
        <begin position="40"/>
        <end position="117"/>
    </location>
</feature>
<protein>
    <submittedName>
        <fullName evidence="3">Phospholipid/cholesterol/gamma-HCH transport system substrate-binding protein</fullName>
    </submittedName>
</protein>
<dbReference type="PANTHER" id="PTHR33371:SF4">
    <property type="entry name" value="INTERMEMBRANE PHOSPHOLIPID TRANSPORT SYSTEM BINDING PROTEIN MLAD"/>
    <property type="match status" value="1"/>
</dbReference>
<keyword evidence="1" id="KW-0472">Membrane</keyword>
<evidence type="ECO:0000313" key="3">
    <source>
        <dbReference type="EMBL" id="PWK20966.1"/>
    </source>
</evidence>
<proteinExistence type="predicted"/>
<dbReference type="PANTHER" id="PTHR33371">
    <property type="entry name" value="INTERMEMBRANE PHOSPHOLIPID TRANSPORT SYSTEM BINDING PROTEIN MLAD-RELATED"/>
    <property type="match status" value="1"/>
</dbReference>
<dbReference type="InterPro" id="IPR003399">
    <property type="entry name" value="Mce/MlaD"/>
</dbReference>
<dbReference type="Proteomes" id="UP000245430">
    <property type="component" value="Unassembled WGS sequence"/>
</dbReference>
<evidence type="ECO:0000259" key="2">
    <source>
        <dbReference type="Pfam" id="PF02470"/>
    </source>
</evidence>
<comment type="caution">
    <text evidence="3">The sequence shown here is derived from an EMBL/GenBank/DDBJ whole genome shotgun (WGS) entry which is preliminary data.</text>
</comment>
<dbReference type="Pfam" id="PF02470">
    <property type="entry name" value="MlaD"/>
    <property type="match status" value="1"/>
</dbReference>
<keyword evidence="1" id="KW-0812">Transmembrane</keyword>
<keyword evidence="1" id="KW-1133">Transmembrane helix</keyword>